<dbReference type="EMBL" id="JAAIIF010000005">
    <property type="protein sequence ID" value="NMM95483.1"/>
    <property type="molecule type" value="Genomic_DNA"/>
</dbReference>
<evidence type="ECO:0000313" key="1">
    <source>
        <dbReference type="EMBL" id="NMM95483.1"/>
    </source>
</evidence>
<reference evidence="1 2" key="1">
    <citation type="submission" date="2020-02" db="EMBL/GenBank/DDBJ databases">
        <title>Characterization of phylogenetic diversity of novel bifidobacterial species isolated in Czech ZOOs.</title>
        <authorList>
            <person name="Lugli G.A."/>
            <person name="Vera N.B."/>
            <person name="Ventura M."/>
        </authorList>
    </citation>
    <scope>NUCLEOTIDE SEQUENCE [LARGE SCALE GENOMIC DNA]</scope>
    <source>
        <strain evidence="1 2">DSM 109960</strain>
    </source>
</reference>
<sequence length="143" mass="15460">MALLQGFEEINMSVPTGKAVMTVTDSVVRFNKATAADLGYPAYVKILINDKTRQIALQACNAKSSNAVKFSKPEGKQSTSVNIKEAAVLEALHKYFELPQAPEGEVAYKSVSGTVHAEEKVIVFNIDAAISGTMKKRGRKKNA</sequence>
<keyword evidence="2" id="KW-1185">Reference proteome</keyword>
<dbReference type="Proteomes" id="UP000529710">
    <property type="component" value="Unassembled WGS sequence"/>
</dbReference>
<name>A0A7Y0ES92_9BIFI</name>
<accession>A0A7Y0ES92</accession>
<evidence type="ECO:0000313" key="2">
    <source>
        <dbReference type="Proteomes" id="UP000529710"/>
    </source>
</evidence>
<dbReference type="AlphaFoldDB" id="A0A7Y0ES92"/>
<protein>
    <submittedName>
        <fullName evidence="1">Uncharacterized protein</fullName>
    </submittedName>
</protein>
<organism evidence="1 2">
    <name type="scientific">Bifidobacterium erythrocebi</name>
    <dbReference type="NCBI Taxonomy" id="2675325"/>
    <lineage>
        <taxon>Bacteria</taxon>
        <taxon>Bacillati</taxon>
        <taxon>Actinomycetota</taxon>
        <taxon>Actinomycetes</taxon>
        <taxon>Bifidobacteriales</taxon>
        <taxon>Bifidobacteriaceae</taxon>
        <taxon>Bifidobacterium</taxon>
    </lineage>
</organism>
<gene>
    <name evidence="1" type="ORF">G1C98_0219</name>
</gene>
<proteinExistence type="predicted"/>
<dbReference type="RefSeq" id="WP_169078461.1">
    <property type="nucleotide sequence ID" value="NZ_JAAIIF010000005.1"/>
</dbReference>
<comment type="caution">
    <text evidence="1">The sequence shown here is derived from an EMBL/GenBank/DDBJ whole genome shotgun (WGS) entry which is preliminary data.</text>
</comment>